<keyword evidence="1" id="KW-0812">Transmembrane</keyword>
<organism evidence="2 3">
    <name type="scientific">Cereibacter sphaeroides</name>
    <name type="common">Rhodobacter sphaeroides</name>
    <dbReference type="NCBI Taxonomy" id="1063"/>
    <lineage>
        <taxon>Bacteria</taxon>
        <taxon>Pseudomonadati</taxon>
        <taxon>Pseudomonadota</taxon>
        <taxon>Alphaproteobacteria</taxon>
        <taxon>Rhodobacterales</taxon>
        <taxon>Paracoccaceae</taxon>
        <taxon>Cereibacter</taxon>
    </lineage>
</organism>
<keyword evidence="1" id="KW-0472">Membrane</keyword>
<dbReference type="EMBL" id="QWGP01000002">
    <property type="protein sequence ID" value="RHZ98278.1"/>
    <property type="molecule type" value="Genomic_DNA"/>
</dbReference>
<keyword evidence="1" id="KW-1133">Transmembrane helix</keyword>
<evidence type="ECO:0000313" key="3">
    <source>
        <dbReference type="Proteomes" id="UP000266305"/>
    </source>
</evidence>
<evidence type="ECO:0008006" key="4">
    <source>
        <dbReference type="Google" id="ProtNLM"/>
    </source>
</evidence>
<dbReference type="Proteomes" id="UP000266305">
    <property type="component" value="Unassembled WGS sequence"/>
</dbReference>
<comment type="caution">
    <text evidence="2">The sequence shown here is derived from an EMBL/GenBank/DDBJ whole genome shotgun (WGS) entry which is preliminary data.</text>
</comment>
<dbReference type="GeneID" id="3720426"/>
<sequence>MSNPESFIDEVTEEVRRERLFGYFRRYGWIALVAVIALVGGAAYIEWQKSQDAAESQAFGDAILAALEAPDAAARRAAVAAIPAEGARAALRDLMVASDPAADRAASLRALEGVAANATLDPAFRDLAVLRRVILAGAEMPVADRRAALDEIAAPGRPYRTLALEQMAYLDVEAGKPAEAIQTLRNLVQDQEATQGLRRRAEQMITALGGDTQAG</sequence>
<gene>
    <name evidence="2" type="ORF">D1114_03395</name>
</gene>
<reference evidence="2 3" key="1">
    <citation type="submission" date="2018-08" db="EMBL/GenBank/DDBJ databases">
        <title>Draft genome sequence of Rhodobacter sphaeroides FY.</title>
        <authorList>
            <person name="Rayyan A."/>
            <person name="Meyer T.E."/>
            <person name="Kyndt J.A."/>
        </authorList>
    </citation>
    <scope>NUCLEOTIDE SEQUENCE [LARGE SCALE GENOMIC DNA]</scope>
    <source>
        <strain evidence="2 3">FY</strain>
    </source>
</reference>
<evidence type="ECO:0000313" key="2">
    <source>
        <dbReference type="EMBL" id="RHZ98278.1"/>
    </source>
</evidence>
<accession>A0AAX1UQQ1</accession>
<dbReference type="AlphaFoldDB" id="A0AAX1UQQ1"/>
<evidence type="ECO:0000256" key="1">
    <source>
        <dbReference type="SAM" id="Phobius"/>
    </source>
</evidence>
<proteinExistence type="predicted"/>
<feature type="transmembrane region" description="Helical" evidence="1">
    <location>
        <begin position="27"/>
        <end position="47"/>
    </location>
</feature>
<dbReference type="RefSeq" id="WP_011337666.1">
    <property type="nucleotide sequence ID" value="NZ_BJXO01000012.1"/>
</dbReference>
<protein>
    <recommendedName>
        <fullName evidence="4">Tetratricopeptide repeat-like domain-containing protein</fullName>
    </recommendedName>
</protein>
<name>A0AAX1UQQ1_CERSP</name>